<accession>A0A1H7TFX0</accession>
<keyword evidence="1" id="KW-1133">Transmembrane helix</keyword>
<feature type="transmembrane region" description="Helical" evidence="1">
    <location>
        <begin position="84"/>
        <end position="103"/>
    </location>
</feature>
<evidence type="ECO:0008006" key="4">
    <source>
        <dbReference type="Google" id="ProtNLM"/>
    </source>
</evidence>
<keyword evidence="3" id="KW-1185">Reference proteome</keyword>
<proteinExistence type="predicted"/>
<dbReference type="Proteomes" id="UP000199421">
    <property type="component" value="Unassembled WGS sequence"/>
</dbReference>
<keyword evidence="1" id="KW-0472">Membrane</keyword>
<evidence type="ECO:0000256" key="1">
    <source>
        <dbReference type="SAM" id="Phobius"/>
    </source>
</evidence>
<evidence type="ECO:0000313" key="3">
    <source>
        <dbReference type="Proteomes" id="UP000199421"/>
    </source>
</evidence>
<dbReference type="InterPro" id="IPR011990">
    <property type="entry name" value="TPR-like_helical_dom_sf"/>
</dbReference>
<dbReference type="EMBL" id="FOAF01000004">
    <property type="protein sequence ID" value="SEL83216.1"/>
    <property type="molecule type" value="Genomic_DNA"/>
</dbReference>
<protein>
    <recommendedName>
        <fullName evidence="4">Tetratricopeptide repeat-containing protein</fullName>
    </recommendedName>
</protein>
<sequence>MTDVNYENIERYLAGDMSEKERDSFENELDENEDLAQELHFYMYVNQSISECLHHHSSFKYYDEHTTFKSLNTKKQQDMSTIRWVALITIALIFGGILIWSPWQNNRIQEATKVKMTTVSAEGIPVDNKYADIIDLFNKNKYAEVLPLLNTALTEKPDDLYIRYYRGLTFLNLKYLGSARRDFLKIYTANTVQMYEAAYYIALSYTEEEDEEDYKESALKWLKKIPKESSIYPKAEELRKTLI</sequence>
<dbReference type="Gene3D" id="1.25.40.10">
    <property type="entry name" value="Tetratricopeptide repeat domain"/>
    <property type="match status" value="1"/>
</dbReference>
<organism evidence="2 3">
    <name type="scientific">Olivibacter domesticus</name>
    <name type="common">Pseudosphingobacterium domesticum</name>
    <dbReference type="NCBI Taxonomy" id="407022"/>
    <lineage>
        <taxon>Bacteria</taxon>
        <taxon>Pseudomonadati</taxon>
        <taxon>Bacteroidota</taxon>
        <taxon>Sphingobacteriia</taxon>
        <taxon>Sphingobacteriales</taxon>
        <taxon>Sphingobacteriaceae</taxon>
        <taxon>Olivibacter</taxon>
    </lineage>
</organism>
<dbReference type="RefSeq" id="WP_093326671.1">
    <property type="nucleotide sequence ID" value="NZ_FOAF01000004.1"/>
</dbReference>
<keyword evidence="1" id="KW-0812">Transmembrane</keyword>
<dbReference type="OrthoDB" id="1091348at2"/>
<dbReference type="AlphaFoldDB" id="A0A1H7TFX0"/>
<gene>
    <name evidence="2" type="ORF">SAMN05661044_03492</name>
</gene>
<dbReference type="SUPFAM" id="SSF48452">
    <property type="entry name" value="TPR-like"/>
    <property type="match status" value="1"/>
</dbReference>
<evidence type="ECO:0000313" key="2">
    <source>
        <dbReference type="EMBL" id="SEL83216.1"/>
    </source>
</evidence>
<reference evidence="3" key="1">
    <citation type="submission" date="2016-10" db="EMBL/GenBank/DDBJ databases">
        <authorList>
            <person name="Varghese N."/>
            <person name="Submissions S."/>
        </authorList>
    </citation>
    <scope>NUCLEOTIDE SEQUENCE [LARGE SCALE GENOMIC DNA]</scope>
    <source>
        <strain evidence="3">DSM 18733</strain>
    </source>
</reference>
<name>A0A1H7TFX0_OLID1</name>